<reference evidence="2" key="1">
    <citation type="journal article" date="2020" name="Nature">
        <title>Giant virus diversity and host interactions through global metagenomics.</title>
        <authorList>
            <person name="Schulz F."/>
            <person name="Roux S."/>
            <person name="Paez-Espino D."/>
            <person name="Jungbluth S."/>
            <person name="Walsh D.A."/>
            <person name="Denef V.J."/>
            <person name="McMahon K.D."/>
            <person name="Konstantinidis K.T."/>
            <person name="Eloe-Fadrosh E.A."/>
            <person name="Kyrpides N.C."/>
            <person name="Woyke T."/>
        </authorList>
    </citation>
    <scope>NUCLEOTIDE SEQUENCE</scope>
    <source>
        <strain evidence="2">GVMAG-M-3300027770-73</strain>
    </source>
</reference>
<evidence type="ECO:0000313" key="2">
    <source>
        <dbReference type="EMBL" id="QHU28592.1"/>
    </source>
</evidence>
<name>A0A6C0LHH5_9ZZZZ</name>
<sequence>MTDKKDAFFFACEKCNFKCSKNSNFLKHLSTRRHQILTNDLQKNTTTEFKCSCGRNYKHRQSLHKHQKDCKILKTNEVLVSEPSANQIEKLTNLVFDVVKQNQELQKQVLELSKEKMVVTNSNNNNTTNNNKFNLNFFLNEQCKDAMNIMDFVKSLTLQLSDLETVGKIGYAEGISKVFVNGLKELDVFKRPIHCSDLKRETLYVKDEGIWEKENEENTKIKYAIKHIAHKNVQQISEWQQENPGYTDPESTVSEEYMKIISHSMGGFTEEEDETNYNKIIKNVAKEVVIQK</sequence>
<proteinExistence type="predicted"/>
<dbReference type="EMBL" id="MN740472">
    <property type="protein sequence ID" value="QHU28592.1"/>
    <property type="molecule type" value="Genomic_DNA"/>
</dbReference>
<dbReference type="AlphaFoldDB" id="A0A6C0LHH5"/>
<evidence type="ECO:0000259" key="1">
    <source>
        <dbReference type="PROSITE" id="PS00028"/>
    </source>
</evidence>
<protein>
    <recommendedName>
        <fullName evidence="1">C2H2-type domain-containing protein</fullName>
    </recommendedName>
</protein>
<feature type="domain" description="C2H2-type" evidence="1">
    <location>
        <begin position="12"/>
        <end position="34"/>
    </location>
</feature>
<dbReference type="PROSITE" id="PS00028">
    <property type="entry name" value="ZINC_FINGER_C2H2_1"/>
    <property type="match status" value="1"/>
</dbReference>
<dbReference type="InterPro" id="IPR013087">
    <property type="entry name" value="Znf_C2H2_type"/>
</dbReference>
<organism evidence="2">
    <name type="scientific">viral metagenome</name>
    <dbReference type="NCBI Taxonomy" id="1070528"/>
    <lineage>
        <taxon>unclassified sequences</taxon>
        <taxon>metagenomes</taxon>
        <taxon>organismal metagenomes</taxon>
    </lineage>
</organism>
<accession>A0A6C0LHH5</accession>